<dbReference type="InterPro" id="IPR044974">
    <property type="entry name" value="Disease_R_plants"/>
</dbReference>
<accession>A0A811R017</accession>
<dbReference type="Proteomes" id="UP000604825">
    <property type="component" value="Unassembled WGS sequence"/>
</dbReference>
<comment type="similarity">
    <text evidence="1">Belongs to the disease resistance NB-LRR family.</text>
</comment>
<dbReference type="InterPro" id="IPR027417">
    <property type="entry name" value="P-loop_NTPase"/>
</dbReference>
<keyword evidence="3" id="KW-0479">Metal-binding</keyword>
<gene>
    <name evidence="12" type="ORF">NCGR_LOCUS45613</name>
</gene>
<dbReference type="Gene3D" id="3.80.10.10">
    <property type="entry name" value="Ribonuclease Inhibitor"/>
    <property type="match status" value="3"/>
</dbReference>
<comment type="caution">
    <text evidence="12">The sequence shown here is derived from an EMBL/GenBank/DDBJ whole genome shotgun (WGS) entry which is preliminary data.</text>
</comment>
<keyword evidence="5" id="KW-0547">Nucleotide-binding</keyword>
<evidence type="ECO:0000256" key="8">
    <source>
        <dbReference type="ARBA" id="ARBA00022833"/>
    </source>
</evidence>
<keyword evidence="2" id="KW-0433">Leucine-rich repeat</keyword>
<feature type="region of interest" description="Disordered" evidence="10">
    <location>
        <begin position="1005"/>
        <end position="1028"/>
    </location>
</feature>
<dbReference type="InterPro" id="IPR002182">
    <property type="entry name" value="NB-ARC"/>
</dbReference>
<feature type="compositionally biased region" description="Low complexity" evidence="10">
    <location>
        <begin position="1005"/>
        <end position="1014"/>
    </location>
</feature>
<evidence type="ECO:0000256" key="2">
    <source>
        <dbReference type="ARBA" id="ARBA00022614"/>
    </source>
</evidence>
<dbReference type="InterPro" id="IPR056789">
    <property type="entry name" value="LRR_R13L1-DRL21"/>
</dbReference>
<sequence>MEAVDHHAEAAVLWLAQAILGILFAGKMEAWIRQAGLTDDIESLKSELERVEAVVPDGKGRAIPNRPLARSLGRLKELLYDADDMVDELDYYRLQHQVQGGTIDWANQAQGTDVNGGAQLVDGSRDNSGIPNRNDRKKRSKAWEEFSIIEEDADGKPVKAECIHCRTQVRCETTKGTSVLHNHLKSDSCKRKRAAMEQTPIPSSAAHGVPNGATIATYDSGIGGIGKTALAQIIYNDPVVKSQFDHRMWIWVSSNFNEVRLTTEMLDFVSQEKRGGITSLAKLQEILILAPMQPDNEKSNAILVTTRKLSIANAIGTIEPIKLGALQNDDFLLLFKGCAFGDGNHEGHPSLAIIGRQIVEKLCGNPLAAVTVGMLLRVCLTVDHWSNILKNEKWKSLHLNKGIMYALKLSYDELPYYLQQCFLCCSIFPKNYQFRSNELIYFWIAQGFVKCGHSTEILEEIGRDYITDLVNSCFFEQVETKKPTPGNQTCYVMPALVHDFARLVSRTECAALDGLDCNDMPPTVRHLSILTDSAYHEGQHGHIPWSIKFEEKLRSLAASVRKLRTLVLIGKYDSSFFQSFQDAFNKAHYLRALQISATCAEFDSFLRNLVNSTHLRYLKLEKKKSSEALPIPLSKFYHLQALDVGHATTINDMSDLVSMRHLVVKKGPHFMDQNSVCLEMTQLQSMNELVHLGVHHLQNVNGAEACGAKLRDKQHLENLHLSWKDALSQYGYDSDTSSEHYTDTAKEVLEGLEPYHNLKHLRISGYSAATSPNWFSRVVLYTCLQTLHLEDCGEWQALPSLEERLPYLTKLKLRNMSKVTQLSIPPLEELVLIDMIELERCSCNSIRDLNSSLRVLMIESCDVLEAFPLFESCEKFRIKHNSWLPGLSELTIHDCPGLIVSNPLPPSSRACKLSISGVLTLPNMEGSSSDVLPEHTHEEMETANFNAFPTLKHLSITSQCNPNKISGKWLSVMLRHAPVLEELHLDCCGEISRLLIEGKESCLSNHSSSPRASSPGTPDDASTSSNREGLVHIPSNLVSSLKKLSIWNCDALTFLEKKASFSAFTSLEELQIWRCPKLISSFEPKDENSDHANWGCHLPYSPSEPGIVQLESLQRPQLCPRTSLNCLKKLDICGNGDLEYLKLDSYTTLEELIIAHFGSLTKLEGLQSLRGLRYLEVFGCPRLPPFLEHLSGQVKELFPRLERLCIDDSSFLTSLSSVKRLGIIYCQRISRLPEKGLPPSLEELEIRDCSEELTSKCRMLATSMLKLIKNKCLPAQQAAGFTECPSKDDGGGKSENQNWGFDFGVRGPLRRSCEQPSPKGHRLLGGGPCDAPPTPFTGAMSSSYLSHTSTGHISNTTINSTGPQVRFTFASRRLLHHCCVEPDSPLVPPQLIRSARIGTRGLVDGPCPSAGSTAAATVDGSMRKCCASGTQSRYSRRGGHCRHFLILSL</sequence>
<dbReference type="PROSITE" id="PS00213">
    <property type="entry name" value="LIPOCALIN"/>
    <property type="match status" value="1"/>
</dbReference>
<dbReference type="Gene3D" id="3.40.50.300">
    <property type="entry name" value="P-loop containing nucleotide triphosphate hydrolases"/>
    <property type="match status" value="1"/>
</dbReference>
<dbReference type="Gene3D" id="1.10.10.10">
    <property type="entry name" value="Winged helix-like DNA-binding domain superfamily/Winged helix DNA-binding domain"/>
    <property type="match status" value="1"/>
</dbReference>
<dbReference type="InterPro" id="IPR041118">
    <property type="entry name" value="Rx_N"/>
</dbReference>
<keyword evidence="13" id="KW-1185">Reference proteome</keyword>
<dbReference type="GO" id="GO:0043531">
    <property type="term" value="F:ADP binding"/>
    <property type="evidence" value="ECO:0007669"/>
    <property type="project" value="InterPro"/>
</dbReference>
<name>A0A811R017_9POAL</name>
<dbReference type="Pfam" id="PF18052">
    <property type="entry name" value="Rx_N"/>
    <property type="match status" value="1"/>
</dbReference>
<dbReference type="InterPro" id="IPR058922">
    <property type="entry name" value="WHD_DRP"/>
</dbReference>
<evidence type="ECO:0000256" key="5">
    <source>
        <dbReference type="ARBA" id="ARBA00022741"/>
    </source>
</evidence>
<evidence type="ECO:0000256" key="6">
    <source>
        <dbReference type="ARBA" id="ARBA00022771"/>
    </source>
</evidence>
<dbReference type="Pfam" id="PF23559">
    <property type="entry name" value="WHD_DRP"/>
    <property type="match status" value="1"/>
</dbReference>
<evidence type="ECO:0000256" key="9">
    <source>
        <dbReference type="PROSITE-ProRule" id="PRU00027"/>
    </source>
</evidence>
<protein>
    <recommendedName>
        <fullName evidence="11">BED-type domain-containing protein</fullName>
    </recommendedName>
</protein>
<dbReference type="GO" id="GO:0098542">
    <property type="term" value="P:defense response to other organism"/>
    <property type="evidence" value="ECO:0007669"/>
    <property type="project" value="TreeGrafter"/>
</dbReference>
<evidence type="ECO:0000313" key="12">
    <source>
        <dbReference type="EMBL" id="CAD6262240.1"/>
    </source>
</evidence>
<evidence type="ECO:0000256" key="10">
    <source>
        <dbReference type="SAM" id="MobiDB-lite"/>
    </source>
</evidence>
<dbReference type="SUPFAM" id="SSF52058">
    <property type="entry name" value="L domain-like"/>
    <property type="match status" value="2"/>
</dbReference>
<dbReference type="GO" id="GO:0008270">
    <property type="term" value="F:zinc ion binding"/>
    <property type="evidence" value="ECO:0007669"/>
    <property type="project" value="UniProtKB-KW"/>
</dbReference>
<reference evidence="12" key="1">
    <citation type="submission" date="2020-10" db="EMBL/GenBank/DDBJ databases">
        <authorList>
            <person name="Han B."/>
            <person name="Lu T."/>
            <person name="Zhao Q."/>
            <person name="Huang X."/>
            <person name="Zhao Y."/>
        </authorList>
    </citation>
    <scope>NUCLEOTIDE SEQUENCE</scope>
</reference>
<evidence type="ECO:0000313" key="13">
    <source>
        <dbReference type="Proteomes" id="UP000604825"/>
    </source>
</evidence>
<dbReference type="GO" id="GO:0003677">
    <property type="term" value="F:DNA binding"/>
    <property type="evidence" value="ECO:0007669"/>
    <property type="project" value="InterPro"/>
</dbReference>
<evidence type="ECO:0000256" key="4">
    <source>
        <dbReference type="ARBA" id="ARBA00022737"/>
    </source>
</evidence>
<dbReference type="Pfam" id="PF00931">
    <property type="entry name" value="NB-ARC"/>
    <property type="match status" value="1"/>
</dbReference>
<organism evidence="12 13">
    <name type="scientific">Miscanthus lutarioriparius</name>
    <dbReference type="NCBI Taxonomy" id="422564"/>
    <lineage>
        <taxon>Eukaryota</taxon>
        <taxon>Viridiplantae</taxon>
        <taxon>Streptophyta</taxon>
        <taxon>Embryophyta</taxon>
        <taxon>Tracheophyta</taxon>
        <taxon>Spermatophyta</taxon>
        <taxon>Magnoliopsida</taxon>
        <taxon>Liliopsida</taxon>
        <taxon>Poales</taxon>
        <taxon>Poaceae</taxon>
        <taxon>PACMAD clade</taxon>
        <taxon>Panicoideae</taxon>
        <taxon>Andropogonodae</taxon>
        <taxon>Andropogoneae</taxon>
        <taxon>Saccharinae</taxon>
        <taxon>Miscanthus</taxon>
    </lineage>
</organism>
<feature type="region of interest" description="Disordered" evidence="10">
    <location>
        <begin position="117"/>
        <end position="138"/>
    </location>
</feature>
<dbReference type="InterPro" id="IPR022272">
    <property type="entry name" value="Lipocalin_CS"/>
</dbReference>
<dbReference type="InterPro" id="IPR032675">
    <property type="entry name" value="LRR_dom_sf"/>
</dbReference>
<evidence type="ECO:0000256" key="7">
    <source>
        <dbReference type="ARBA" id="ARBA00022821"/>
    </source>
</evidence>
<dbReference type="Pfam" id="PF25019">
    <property type="entry name" value="LRR_R13L1-DRL21"/>
    <property type="match status" value="1"/>
</dbReference>
<proteinExistence type="inferred from homology"/>
<keyword evidence="8" id="KW-0862">Zinc</keyword>
<dbReference type="EMBL" id="CAJGYO010000012">
    <property type="protein sequence ID" value="CAD6262240.1"/>
    <property type="molecule type" value="Genomic_DNA"/>
</dbReference>
<dbReference type="Gene3D" id="1.20.5.4130">
    <property type="match status" value="1"/>
</dbReference>
<feature type="domain" description="BED-type" evidence="11">
    <location>
        <begin position="137"/>
        <end position="196"/>
    </location>
</feature>
<evidence type="ECO:0000256" key="3">
    <source>
        <dbReference type="ARBA" id="ARBA00022723"/>
    </source>
</evidence>
<keyword evidence="4" id="KW-0677">Repeat</keyword>
<dbReference type="OrthoDB" id="689569at2759"/>
<dbReference type="PROSITE" id="PS50808">
    <property type="entry name" value="ZF_BED"/>
    <property type="match status" value="1"/>
</dbReference>
<dbReference type="InterPro" id="IPR003656">
    <property type="entry name" value="Znf_BED"/>
</dbReference>
<dbReference type="SUPFAM" id="SSF52540">
    <property type="entry name" value="P-loop containing nucleoside triphosphate hydrolases"/>
    <property type="match status" value="1"/>
</dbReference>
<dbReference type="PANTHER" id="PTHR23155">
    <property type="entry name" value="DISEASE RESISTANCE PROTEIN RP"/>
    <property type="match status" value="1"/>
</dbReference>
<keyword evidence="6 9" id="KW-0863">Zinc-finger</keyword>
<keyword evidence="7" id="KW-0611">Plant defense</keyword>
<evidence type="ECO:0000259" key="11">
    <source>
        <dbReference type="PROSITE" id="PS50808"/>
    </source>
</evidence>
<evidence type="ECO:0000256" key="1">
    <source>
        <dbReference type="ARBA" id="ARBA00008894"/>
    </source>
</evidence>
<dbReference type="InterPro" id="IPR036388">
    <property type="entry name" value="WH-like_DNA-bd_sf"/>
</dbReference>
<dbReference type="SMART" id="SM00614">
    <property type="entry name" value="ZnF_BED"/>
    <property type="match status" value="1"/>
</dbReference>
<dbReference type="PANTHER" id="PTHR23155:SF1149">
    <property type="entry name" value="OS04G0620950 PROTEIN"/>
    <property type="match status" value="1"/>
</dbReference>